<name>A0A086KDP5_TOXGO</name>
<evidence type="ECO:0000259" key="2">
    <source>
        <dbReference type="PROSITE" id="PS50086"/>
    </source>
</evidence>
<feature type="region of interest" description="Disordered" evidence="1">
    <location>
        <begin position="1"/>
        <end position="95"/>
    </location>
</feature>
<dbReference type="AlphaFoldDB" id="A0A086KDP5"/>
<feature type="region of interest" description="Disordered" evidence="1">
    <location>
        <begin position="738"/>
        <end position="804"/>
    </location>
</feature>
<dbReference type="PANTHER" id="PTHR47219:SF9">
    <property type="entry name" value="GTPASE ACTIVATING PROTEIN AND CENTROSOME-ASSOCIATED, ISOFORM B"/>
    <property type="match status" value="1"/>
</dbReference>
<organism evidence="3 4">
    <name type="scientific">Toxoplasma gondii GAB2-2007-GAL-DOM2</name>
    <dbReference type="NCBI Taxonomy" id="1130820"/>
    <lineage>
        <taxon>Eukaryota</taxon>
        <taxon>Sar</taxon>
        <taxon>Alveolata</taxon>
        <taxon>Apicomplexa</taxon>
        <taxon>Conoidasida</taxon>
        <taxon>Coccidia</taxon>
        <taxon>Eucoccidiorida</taxon>
        <taxon>Eimeriorina</taxon>
        <taxon>Sarcocystidae</taxon>
        <taxon>Toxoplasma</taxon>
    </lineage>
</organism>
<dbReference type="GO" id="GO:0031267">
    <property type="term" value="F:small GTPase binding"/>
    <property type="evidence" value="ECO:0007669"/>
    <property type="project" value="TreeGrafter"/>
</dbReference>
<dbReference type="Proteomes" id="UP000028837">
    <property type="component" value="Unassembled WGS sequence"/>
</dbReference>
<dbReference type="EMBL" id="AHZU02000591">
    <property type="protein sequence ID" value="KFG42513.1"/>
    <property type="molecule type" value="Genomic_DNA"/>
</dbReference>
<dbReference type="GO" id="GO:0005096">
    <property type="term" value="F:GTPase activator activity"/>
    <property type="evidence" value="ECO:0007669"/>
    <property type="project" value="TreeGrafter"/>
</dbReference>
<evidence type="ECO:0000256" key="1">
    <source>
        <dbReference type="SAM" id="MobiDB-lite"/>
    </source>
</evidence>
<dbReference type="Pfam" id="PF00566">
    <property type="entry name" value="RabGAP-TBC"/>
    <property type="match status" value="2"/>
</dbReference>
<feature type="compositionally biased region" description="Low complexity" evidence="1">
    <location>
        <begin position="19"/>
        <end position="95"/>
    </location>
</feature>
<feature type="compositionally biased region" description="Polar residues" evidence="1">
    <location>
        <begin position="314"/>
        <end position="329"/>
    </location>
</feature>
<feature type="compositionally biased region" description="Basic and acidic residues" evidence="1">
    <location>
        <begin position="822"/>
        <end position="869"/>
    </location>
</feature>
<dbReference type="SUPFAM" id="SSF47923">
    <property type="entry name" value="Ypt/Rab-GAP domain of gyp1p"/>
    <property type="match status" value="2"/>
</dbReference>
<feature type="compositionally biased region" description="Basic and acidic residues" evidence="1">
    <location>
        <begin position="330"/>
        <end position="350"/>
    </location>
</feature>
<feature type="compositionally biased region" description="Basic and acidic residues" evidence="1">
    <location>
        <begin position="755"/>
        <end position="780"/>
    </location>
</feature>
<accession>A0A086KDP5</accession>
<feature type="compositionally biased region" description="Basic and acidic residues" evidence="1">
    <location>
        <begin position="254"/>
        <end position="307"/>
    </location>
</feature>
<evidence type="ECO:0000313" key="4">
    <source>
        <dbReference type="Proteomes" id="UP000028837"/>
    </source>
</evidence>
<feature type="region of interest" description="Disordered" evidence="1">
    <location>
        <begin position="239"/>
        <end position="350"/>
    </location>
</feature>
<gene>
    <name evidence="3" type="ORF">TGDOM2_289820</name>
</gene>
<feature type="domain" description="Rab-GAP TBC" evidence="2">
    <location>
        <begin position="345"/>
        <end position="595"/>
    </location>
</feature>
<feature type="compositionally biased region" description="Basic and acidic residues" evidence="1">
    <location>
        <begin position="928"/>
        <end position="937"/>
    </location>
</feature>
<feature type="compositionally biased region" description="Low complexity" evidence="1">
    <location>
        <begin position="905"/>
        <end position="918"/>
    </location>
</feature>
<feature type="compositionally biased region" description="Polar residues" evidence="1">
    <location>
        <begin position="456"/>
        <end position="466"/>
    </location>
</feature>
<comment type="caution">
    <text evidence="3">The sequence shown here is derived from an EMBL/GenBank/DDBJ whole genome shotgun (WGS) entry which is preliminary data.</text>
</comment>
<dbReference type="PROSITE" id="PS50086">
    <property type="entry name" value="TBC_RABGAP"/>
    <property type="match status" value="1"/>
</dbReference>
<sequence length="1047" mass="114275">MDSSTFLPVASQPPPHTPSFPTLPASAASQTHPSSSSSFSVSSSSPSSPPSTSSSFSSPHSSPSSSLSSSSSCAACSSSSAVRSPPSSAYPSSFCSSPSPSPAGSFSSSSSPPPSYGSSAVSPFTVLNHPRRFSRAPLAAYEACNHFLPFAAVSASCAPHQRYEGVCTPGLSAASSLSAAAEAALSAAPCCACPRAVAGDCRRLRSWERIARVDALQLPGLYEKLVSVLEKKVRVPRNFHGTEESANGGGDAENDGRGEERGRQGDTAGRRRSCEEERGDARGEDPSSKRKEKFGETKGIDAFREAGEGDSGDGKSTQVSRENHVSTPDSAKELGGDARSEERQETRDDREATVCELLLGPSVYNAIEMDVHRTFPSLPFFKEEGQTAMRHILQAYAVFDPEVGYVQGMNFVVGTLLHHSNTSIHWKLDEHIRGVMSLLLTSPDEGALSPRSRFLTSSLASPSHPKQSGDSSNPNGDSGGVKGNSVDRKCGEKDEKGGLQFCIRTREGRVFWLLVAMFYLYDMRRMFLPSLPGIFEKCDRIERMMQIVLPDLAEHLKSTGVSLSLLTSDWLLTLFSYSVPLDVCTAVWTKFFEEGWVFIYKLVIARFKKVKRQMCNQTDLVELVKTAKFSAPQNALAAVGESVVSWLLKPRGSKAAASGEAPAVSYLTSLGLLLQQQLQQIPSQDALTSSLSVSNDPNVSGSKEMWRDIIEDASDMDVDRRLFLQVELEMLDREHVQNRAKRAVQTPERVPSEAPNDREKRKEYRGDRGIEREQKEKVENELTGGGETRRSGDSKLANSSANEAGDVCRKKTVGLWRPGVGAEREEDGRESCSQRHAKKTDSGEKMNETEGPRGERRKEEEHRGERRNESCQAYYLQRGACRGEKGDFLKTPDLFTGDERSYENTRTSPTASSTSDPSVGAGSPGERGASRGKSEKEIVPPNVISACTDSSGCADSLECRDSRRLACSPLLHVEKCLALLRRAGDEELRTETEELCAECFAHQRLLFHVAEQRQHLQQLAIEALKKPKQVPETLRHWTARGADIYDE</sequence>
<dbReference type="InterPro" id="IPR050302">
    <property type="entry name" value="Rab_GAP_TBC_domain"/>
</dbReference>
<feature type="region of interest" description="Disordered" evidence="1">
    <location>
        <begin position="887"/>
        <end position="937"/>
    </location>
</feature>
<reference evidence="3 4" key="1">
    <citation type="submission" date="2014-02" db="EMBL/GenBank/DDBJ databases">
        <authorList>
            <person name="Sibley D."/>
            <person name="Venepally P."/>
            <person name="Karamycheva S."/>
            <person name="Hadjithomas M."/>
            <person name="Khan A."/>
            <person name="Brunk B."/>
            <person name="Roos D."/>
            <person name="Caler E."/>
            <person name="Lorenzi H."/>
        </authorList>
    </citation>
    <scope>NUCLEOTIDE SEQUENCE [LARGE SCALE GENOMIC DNA]</scope>
    <source>
        <strain evidence="3 4">GAB2-2007-GAL-DOM2</strain>
    </source>
</reference>
<dbReference type="Gene3D" id="1.10.8.270">
    <property type="entry name" value="putative rabgap domain of human tbc1 domain family member 14 like domains"/>
    <property type="match status" value="1"/>
</dbReference>
<feature type="region of interest" description="Disordered" evidence="1">
    <location>
        <begin position="456"/>
        <end position="491"/>
    </location>
</feature>
<proteinExistence type="predicted"/>
<feature type="region of interest" description="Disordered" evidence="1">
    <location>
        <begin position="819"/>
        <end position="869"/>
    </location>
</feature>
<dbReference type="InterPro" id="IPR000195">
    <property type="entry name" value="Rab-GAP-TBC_dom"/>
</dbReference>
<dbReference type="PANTHER" id="PTHR47219">
    <property type="entry name" value="RAB GTPASE-ACTIVATING PROTEIN 1-LIKE"/>
    <property type="match status" value="1"/>
</dbReference>
<protein>
    <submittedName>
        <fullName evidence="3">TBC domain-containing protein</fullName>
    </submittedName>
</protein>
<dbReference type="VEuPathDB" id="ToxoDB:TGDOM2_289820"/>
<dbReference type="Gene3D" id="1.10.472.80">
    <property type="entry name" value="Ypt/Rab-GAP domain of gyp1p, domain 3"/>
    <property type="match status" value="1"/>
</dbReference>
<dbReference type="SMART" id="SM00164">
    <property type="entry name" value="TBC"/>
    <property type="match status" value="1"/>
</dbReference>
<evidence type="ECO:0000313" key="3">
    <source>
        <dbReference type="EMBL" id="KFG42513.1"/>
    </source>
</evidence>
<dbReference type="OrthoDB" id="333381at2759"/>
<dbReference type="InterPro" id="IPR035969">
    <property type="entry name" value="Rab-GAP_TBC_sf"/>
</dbReference>